<evidence type="ECO:0000313" key="1">
    <source>
        <dbReference type="EMBL" id="RMJ20295.1"/>
    </source>
</evidence>
<sequence>MRTLLLSRHSFSTINHHLLERILPFLFDVLALPIPTRSESDITSFTIAPNESHVVVQNGIGLLRENA</sequence>
<keyword evidence="2" id="KW-1185">Reference proteome</keyword>
<accession>A0A3M2SSH5</accession>
<gene>
    <name evidence="1" type="ORF">CDV36_000012</name>
</gene>
<comment type="caution">
    <text evidence="1">The sequence shown here is derived from an EMBL/GenBank/DDBJ whole genome shotgun (WGS) entry which is preliminary data.</text>
</comment>
<dbReference type="EMBL" id="NKUJ01000001">
    <property type="protein sequence ID" value="RMJ20295.1"/>
    <property type="molecule type" value="Genomic_DNA"/>
</dbReference>
<organism evidence="1 2">
    <name type="scientific">Fusarium kuroshium</name>
    <dbReference type="NCBI Taxonomy" id="2010991"/>
    <lineage>
        <taxon>Eukaryota</taxon>
        <taxon>Fungi</taxon>
        <taxon>Dikarya</taxon>
        <taxon>Ascomycota</taxon>
        <taxon>Pezizomycotina</taxon>
        <taxon>Sordariomycetes</taxon>
        <taxon>Hypocreomycetidae</taxon>
        <taxon>Hypocreales</taxon>
        <taxon>Nectriaceae</taxon>
        <taxon>Fusarium</taxon>
        <taxon>Fusarium solani species complex</taxon>
    </lineage>
</organism>
<reference evidence="1 2" key="1">
    <citation type="submission" date="2017-06" db="EMBL/GenBank/DDBJ databases">
        <title>Comparative genomic analysis of Ambrosia Fusariam Clade fungi.</title>
        <authorList>
            <person name="Stajich J.E."/>
            <person name="Carrillo J."/>
            <person name="Kijimoto T."/>
            <person name="Eskalen A."/>
            <person name="O'Donnell K."/>
            <person name="Kasson M."/>
        </authorList>
    </citation>
    <scope>NUCLEOTIDE SEQUENCE [LARGE SCALE GENOMIC DNA]</scope>
    <source>
        <strain evidence="1">UCR3666</strain>
    </source>
</reference>
<proteinExistence type="predicted"/>
<protein>
    <submittedName>
        <fullName evidence="1">Uncharacterized protein</fullName>
    </submittedName>
</protein>
<evidence type="ECO:0000313" key="2">
    <source>
        <dbReference type="Proteomes" id="UP000277212"/>
    </source>
</evidence>
<name>A0A3M2SSH5_9HYPO</name>
<dbReference type="Proteomes" id="UP000277212">
    <property type="component" value="Unassembled WGS sequence"/>
</dbReference>
<dbReference type="AlphaFoldDB" id="A0A3M2SSH5"/>